<dbReference type="Proteomes" id="UP001642482">
    <property type="component" value="Unassembled WGS sequence"/>
</dbReference>
<evidence type="ECO:0000313" key="3">
    <source>
        <dbReference type="Proteomes" id="UP001642482"/>
    </source>
</evidence>
<comment type="caution">
    <text evidence="2">The sequence shown here is derived from an EMBL/GenBank/DDBJ whole genome shotgun (WGS) entry which is preliminary data.</text>
</comment>
<reference evidence="2 3" key="1">
    <citation type="submission" date="2024-01" db="EMBL/GenBank/DDBJ databases">
        <authorList>
            <person name="Allen C."/>
            <person name="Tagirdzhanova G."/>
        </authorList>
    </citation>
    <scope>NUCLEOTIDE SEQUENCE [LARGE SCALE GENOMIC DNA]</scope>
</reference>
<evidence type="ECO:0000313" key="2">
    <source>
        <dbReference type="EMBL" id="CAK7215260.1"/>
    </source>
</evidence>
<proteinExistence type="predicted"/>
<dbReference type="EMBL" id="CAWUHD010000016">
    <property type="protein sequence ID" value="CAK7215260.1"/>
    <property type="molecule type" value="Genomic_DNA"/>
</dbReference>
<feature type="region of interest" description="Disordered" evidence="1">
    <location>
        <begin position="1"/>
        <end position="113"/>
    </location>
</feature>
<organism evidence="2 3">
    <name type="scientific">Sporothrix eucalyptigena</name>
    <dbReference type="NCBI Taxonomy" id="1812306"/>
    <lineage>
        <taxon>Eukaryota</taxon>
        <taxon>Fungi</taxon>
        <taxon>Dikarya</taxon>
        <taxon>Ascomycota</taxon>
        <taxon>Pezizomycotina</taxon>
        <taxon>Sordariomycetes</taxon>
        <taxon>Sordariomycetidae</taxon>
        <taxon>Ophiostomatales</taxon>
        <taxon>Ophiostomataceae</taxon>
        <taxon>Sporothrix</taxon>
    </lineage>
</organism>
<feature type="compositionally biased region" description="Basic residues" evidence="1">
    <location>
        <begin position="21"/>
        <end position="39"/>
    </location>
</feature>
<accession>A0ABP0B6S0</accession>
<feature type="compositionally biased region" description="Polar residues" evidence="1">
    <location>
        <begin position="1"/>
        <end position="14"/>
    </location>
</feature>
<name>A0ABP0B6S0_9PEZI</name>
<keyword evidence="3" id="KW-1185">Reference proteome</keyword>
<feature type="compositionally biased region" description="Polar residues" evidence="1">
    <location>
        <begin position="43"/>
        <end position="58"/>
    </location>
</feature>
<sequence>MHFHSQTQTRSTGGFLSPNKRTVRTSHHHHHHHHGHHHGNGLSFGTSGVTATSNTRRSPGTGGLFHRRARVPRSTARTTRTTRTKPRRSGGGLFGGNRRAKKTSVMPVATTTRRRPTLSDRINGAFLKLKGSITRNPREKAIGDRQMHGRSRYHFRR</sequence>
<gene>
    <name evidence="2" type="ORF">SEUCBS140593_002470</name>
</gene>
<evidence type="ECO:0000256" key="1">
    <source>
        <dbReference type="SAM" id="MobiDB-lite"/>
    </source>
</evidence>
<protein>
    <submittedName>
        <fullName evidence="2">Uncharacterized protein</fullName>
    </submittedName>
</protein>